<organism evidence="1 2">
    <name type="scientific">Rodentibacter pneumotropicus</name>
    <dbReference type="NCBI Taxonomy" id="758"/>
    <lineage>
        <taxon>Bacteria</taxon>
        <taxon>Pseudomonadati</taxon>
        <taxon>Pseudomonadota</taxon>
        <taxon>Gammaproteobacteria</taxon>
        <taxon>Pasteurellales</taxon>
        <taxon>Pasteurellaceae</taxon>
        <taxon>Rodentibacter</taxon>
    </lineage>
</organism>
<name>A0A3S4UNW1_9PAST</name>
<dbReference type="KEGG" id="rpne:NCTC8284_01462"/>
<sequence length="46" mass="4925">MYKSNVRVTCPNAPKTAQYFNALGGTLNAKAKPTAGMAAKPYHQVN</sequence>
<dbReference type="Proteomes" id="UP000278733">
    <property type="component" value="Chromosome"/>
</dbReference>
<evidence type="ECO:0000313" key="2">
    <source>
        <dbReference type="Proteomes" id="UP000278733"/>
    </source>
</evidence>
<proteinExistence type="predicted"/>
<accession>A0A3S4UNW1</accession>
<dbReference type="AlphaFoldDB" id="A0A3S4UNW1"/>
<protein>
    <submittedName>
        <fullName evidence="1">Uncharacterized protein</fullName>
    </submittedName>
</protein>
<evidence type="ECO:0000313" key="1">
    <source>
        <dbReference type="EMBL" id="VEH66300.1"/>
    </source>
</evidence>
<gene>
    <name evidence="1" type="ORF">NCTC8284_01462</name>
</gene>
<dbReference type="EMBL" id="LR134405">
    <property type="protein sequence ID" value="VEH66300.1"/>
    <property type="molecule type" value="Genomic_DNA"/>
</dbReference>
<reference evidence="1 2" key="1">
    <citation type="submission" date="2018-12" db="EMBL/GenBank/DDBJ databases">
        <authorList>
            <consortium name="Pathogen Informatics"/>
        </authorList>
    </citation>
    <scope>NUCLEOTIDE SEQUENCE [LARGE SCALE GENOMIC DNA]</scope>
    <source>
        <strain evidence="1 2">NCTC8284</strain>
    </source>
</reference>